<sequence>MRALFPKDIFLVAAGILLIQACGVPEKKPDETKPNILFIAVDDMNDWAGFLSGHAGMKIHTPNIDRLAAASMVFTNAHTPAPACAPTRAAILTGVHHARSGAENVYWGDGPKWREFEALKEVVTLEQFFQQNGYKTLGAGKIYHSQAPPWSPTSQVEPANWDFYYPSPYISHPFQIRAPKDVIYPEDVDNENRPGGGADGWWTWGAIPVPDEKMADYHIVDWASYQLQQPHEKPFFLAAGMWKPHDPWEVPQKYFDMYPLEDIVLPERRKNDLEDAFDHGRRYIMEWVLENEQWEKIIQSYAASITFSDAMVGRLLDSLEQSAYAENTIVVLWSDHGMHMGEKDNIEKFTLWERSTRVPLLISVPGMEQAGSRCDQPVSLMDLYPTLVELTGFSPPSHLDGRSLVPQLNDPGTETAPVVSSYKFPNPKPNGVTGHAVRSMRYRYIYYPEINLEELYDHENDPNEWDNVAYKKENTQVIEEHRNVLLDMVPELTWKDGTPEGYSIDSNGLVKKNNFESF</sequence>
<dbReference type="PROSITE" id="PS51257">
    <property type="entry name" value="PROKAR_LIPOPROTEIN"/>
    <property type="match status" value="1"/>
</dbReference>
<dbReference type="Gene3D" id="3.40.720.10">
    <property type="entry name" value="Alkaline Phosphatase, subunit A"/>
    <property type="match status" value="1"/>
</dbReference>
<dbReference type="OrthoDB" id="9763552at2"/>
<protein>
    <submittedName>
        <fullName evidence="8">Arylsulfatase A</fullName>
    </submittedName>
</protein>
<organism evidence="8 9">
    <name type="scientific">Cyclobacterium xiamenense</name>
    <dbReference type="NCBI Taxonomy" id="1297121"/>
    <lineage>
        <taxon>Bacteria</taxon>
        <taxon>Pseudomonadati</taxon>
        <taxon>Bacteroidota</taxon>
        <taxon>Cytophagia</taxon>
        <taxon>Cytophagales</taxon>
        <taxon>Cyclobacteriaceae</taxon>
        <taxon>Cyclobacterium</taxon>
    </lineage>
</organism>
<evidence type="ECO:0000256" key="3">
    <source>
        <dbReference type="ARBA" id="ARBA00022723"/>
    </source>
</evidence>
<comment type="similarity">
    <text evidence="2">Belongs to the sulfatase family.</text>
</comment>
<dbReference type="STRING" id="1416801.SAMN05192553_10571"/>
<evidence type="ECO:0000259" key="7">
    <source>
        <dbReference type="Pfam" id="PF00884"/>
    </source>
</evidence>
<feature type="domain" description="Sulfatase N-terminal" evidence="7">
    <location>
        <begin position="34"/>
        <end position="392"/>
    </location>
</feature>
<evidence type="ECO:0000256" key="1">
    <source>
        <dbReference type="ARBA" id="ARBA00001913"/>
    </source>
</evidence>
<dbReference type="InterPro" id="IPR000917">
    <property type="entry name" value="Sulfatase_N"/>
</dbReference>
<dbReference type="GO" id="GO:0046872">
    <property type="term" value="F:metal ion binding"/>
    <property type="evidence" value="ECO:0007669"/>
    <property type="project" value="UniProtKB-KW"/>
</dbReference>
<evidence type="ECO:0000256" key="2">
    <source>
        <dbReference type="ARBA" id="ARBA00008779"/>
    </source>
</evidence>
<evidence type="ECO:0000256" key="5">
    <source>
        <dbReference type="ARBA" id="ARBA00022801"/>
    </source>
</evidence>
<dbReference type="PANTHER" id="PTHR45953:SF1">
    <property type="entry name" value="IDURONATE 2-SULFATASE"/>
    <property type="match status" value="1"/>
</dbReference>
<proteinExistence type="inferred from homology"/>
<keyword evidence="3" id="KW-0479">Metal-binding</keyword>
<reference evidence="9" key="1">
    <citation type="submission" date="2016-10" db="EMBL/GenBank/DDBJ databases">
        <authorList>
            <person name="Varghese N."/>
            <person name="Submissions S."/>
        </authorList>
    </citation>
    <scope>NUCLEOTIDE SEQUENCE [LARGE SCALE GENOMIC DNA]</scope>
    <source>
        <strain evidence="9">IBRC-M 10761</strain>
    </source>
</reference>
<dbReference type="InterPro" id="IPR035874">
    <property type="entry name" value="IDS"/>
</dbReference>
<dbReference type="AlphaFoldDB" id="A0A1H7A423"/>
<name>A0A1H7A423_9BACT</name>
<keyword evidence="9" id="KW-1185">Reference proteome</keyword>
<dbReference type="GO" id="GO:0005737">
    <property type="term" value="C:cytoplasm"/>
    <property type="evidence" value="ECO:0007669"/>
    <property type="project" value="TreeGrafter"/>
</dbReference>
<dbReference type="PANTHER" id="PTHR45953">
    <property type="entry name" value="IDURONATE 2-SULFATASE"/>
    <property type="match status" value="1"/>
</dbReference>
<evidence type="ECO:0000256" key="6">
    <source>
        <dbReference type="ARBA" id="ARBA00022837"/>
    </source>
</evidence>
<evidence type="ECO:0000256" key="4">
    <source>
        <dbReference type="ARBA" id="ARBA00022729"/>
    </source>
</evidence>
<dbReference type="InterPro" id="IPR017850">
    <property type="entry name" value="Alkaline_phosphatase_core_sf"/>
</dbReference>
<comment type="cofactor">
    <cofactor evidence="1">
        <name>Ca(2+)</name>
        <dbReference type="ChEBI" id="CHEBI:29108"/>
    </cofactor>
</comment>
<evidence type="ECO:0000313" key="8">
    <source>
        <dbReference type="EMBL" id="SEJ55785.1"/>
    </source>
</evidence>
<dbReference type="GO" id="GO:0004423">
    <property type="term" value="F:iduronate-2-sulfatase activity"/>
    <property type="evidence" value="ECO:0007669"/>
    <property type="project" value="InterPro"/>
</dbReference>
<dbReference type="RefSeq" id="WP_092176319.1">
    <property type="nucleotide sequence ID" value="NZ_FNZH01000005.1"/>
</dbReference>
<keyword evidence="4" id="KW-0732">Signal</keyword>
<dbReference type="Pfam" id="PF00884">
    <property type="entry name" value="Sulfatase"/>
    <property type="match status" value="1"/>
</dbReference>
<dbReference type="EMBL" id="FNZH01000005">
    <property type="protein sequence ID" value="SEJ55785.1"/>
    <property type="molecule type" value="Genomic_DNA"/>
</dbReference>
<keyword evidence="5" id="KW-0378">Hydrolase</keyword>
<dbReference type="CDD" id="cd16030">
    <property type="entry name" value="iduronate-2-sulfatase"/>
    <property type="match status" value="1"/>
</dbReference>
<dbReference type="SUPFAM" id="SSF53649">
    <property type="entry name" value="Alkaline phosphatase-like"/>
    <property type="match status" value="1"/>
</dbReference>
<keyword evidence="6" id="KW-0106">Calcium</keyword>
<evidence type="ECO:0000313" key="9">
    <source>
        <dbReference type="Proteomes" id="UP000199403"/>
    </source>
</evidence>
<dbReference type="Proteomes" id="UP000199403">
    <property type="component" value="Unassembled WGS sequence"/>
</dbReference>
<gene>
    <name evidence="8" type="ORF">SAMN05192553_10571</name>
</gene>
<accession>A0A1H7A423</accession>